<keyword evidence="3" id="KW-1185">Reference proteome</keyword>
<protein>
    <submittedName>
        <fullName evidence="4">Protein FAM107B-like</fullName>
    </submittedName>
</protein>
<accession>A0ABM4FNM0</accession>
<feature type="compositionally biased region" description="Basic and acidic residues" evidence="2">
    <location>
        <begin position="37"/>
        <end position="61"/>
    </location>
</feature>
<sequence length="201" mass="22852">MGIPRDDGDLQGYGDPEGPWGPHGARGPEGTMGTLRSDGDLRSNGDLRGDEDPRGDGDHRVAWGQGQHTGASHGLTLAPAADGPEGLIQPRKVPNPARESWRHWELHWELLFTHGRGILPRHMAELPRVLESRRLRQRRQEEQRGPTTNLEQQLRKRQQRLEEHEREAALGQEPECRPEFLRVRESLRRIELSPEPGIRQT</sequence>
<feature type="compositionally biased region" description="Basic and acidic residues" evidence="2">
    <location>
        <begin position="159"/>
        <end position="175"/>
    </location>
</feature>
<evidence type="ECO:0000313" key="3">
    <source>
        <dbReference type="Proteomes" id="UP001652627"/>
    </source>
</evidence>
<evidence type="ECO:0000313" key="4">
    <source>
        <dbReference type="RefSeq" id="XP_067166521.1"/>
    </source>
</evidence>
<evidence type="ECO:0000256" key="1">
    <source>
        <dbReference type="ARBA" id="ARBA00023054"/>
    </source>
</evidence>
<feature type="region of interest" description="Disordered" evidence="2">
    <location>
        <begin position="137"/>
        <end position="175"/>
    </location>
</feature>
<dbReference type="RefSeq" id="XP_067166521.1">
    <property type="nucleotide sequence ID" value="XM_067310420.1"/>
</dbReference>
<dbReference type="InterPro" id="IPR009533">
    <property type="entry name" value="FAM107"/>
</dbReference>
<dbReference type="PANTHER" id="PTHR16768:SF1">
    <property type="entry name" value="PROTEIN FAM107B"/>
    <property type="match status" value="1"/>
</dbReference>
<dbReference type="Proteomes" id="UP001652627">
    <property type="component" value="Chromosome 25"/>
</dbReference>
<evidence type="ECO:0000256" key="2">
    <source>
        <dbReference type="SAM" id="MobiDB-lite"/>
    </source>
</evidence>
<reference evidence="4" key="1">
    <citation type="submission" date="2025-08" db="UniProtKB">
        <authorList>
            <consortium name="RefSeq"/>
        </authorList>
    </citation>
    <scope>IDENTIFICATION</scope>
    <source>
        <tissue evidence="4">Blood</tissue>
    </source>
</reference>
<feature type="region of interest" description="Disordered" evidence="2">
    <location>
        <begin position="1"/>
        <end position="93"/>
    </location>
</feature>
<dbReference type="Pfam" id="PF06625">
    <property type="entry name" value="DUF1151"/>
    <property type="match status" value="1"/>
</dbReference>
<dbReference type="PANTHER" id="PTHR16768">
    <property type="entry name" value="DOWN REGULATED IN RENAL CARCINOMA 1/TU3A"/>
    <property type="match status" value="1"/>
</dbReference>
<dbReference type="GeneID" id="136994170"/>
<name>A0ABM4FNM0_9AVES</name>
<proteinExistence type="predicted"/>
<organism evidence="3 4">
    <name type="scientific">Apteryx mantelli</name>
    <name type="common">North Island brown kiwi</name>
    <dbReference type="NCBI Taxonomy" id="2696672"/>
    <lineage>
        <taxon>Eukaryota</taxon>
        <taxon>Metazoa</taxon>
        <taxon>Chordata</taxon>
        <taxon>Craniata</taxon>
        <taxon>Vertebrata</taxon>
        <taxon>Euteleostomi</taxon>
        <taxon>Archelosauria</taxon>
        <taxon>Archosauria</taxon>
        <taxon>Dinosauria</taxon>
        <taxon>Saurischia</taxon>
        <taxon>Theropoda</taxon>
        <taxon>Coelurosauria</taxon>
        <taxon>Aves</taxon>
        <taxon>Palaeognathae</taxon>
        <taxon>Apterygiformes</taxon>
        <taxon>Apterygidae</taxon>
        <taxon>Apteryx</taxon>
    </lineage>
</organism>
<gene>
    <name evidence="4" type="primary">LOC136994170</name>
</gene>
<keyword evidence="1" id="KW-0175">Coiled coil</keyword>